<feature type="binding site" evidence="5">
    <location>
        <position position="262"/>
    </location>
    <ligand>
        <name>(2E)-4-hydroxy-3-methylbut-2-enyl diphosphate</name>
        <dbReference type="ChEBI" id="CHEBI:128753"/>
    </ligand>
</feature>
<evidence type="ECO:0000256" key="2">
    <source>
        <dbReference type="ARBA" id="ARBA00022723"/>
    </source>
</evidence>
<evidence type="ECO:0000313" key="8">
    <source>
        <dbReference type="Proteomes" id="UP000028569"/>
    </source>
</evidence>
<feature type="binding site" evidence="5">
    <location>
        <position position="204"/>
    </location>
    <ligand>
        <name>(2E)-4-hydroxy-3-methylbut-2-enyl diphosphate</name>
        <dbReference type="ChEBI" id="CHEBI:128753"/>
    </ligand>
</feature>
<comment type="pathway">
    <text evidence="5">Isoprenoid biosynthesis; isopentenyl diphosphate biosynthesis via DXP pathway; isopentenyl diphosphate from 1-deoxy-D-xylulose 5-phosphate: step 6/6.</text>
</comment>
<evidence type="ECO:0000256" key="1">
    <source>
        <dbReference type="ARBA" id="ARBA00022485"/>
    </source>
</evidence>
<accession>A0A087VTP9</accession>
<feature type="binding site" evidence="5">
    <location>
        <position position="164"/>
    </location>
    <ligand>
        <name>isopentenyl diphosphate</name>
        <dbReference type="ChEBI" id="CHEBI:128769"/>
    </ligand>
</feature>
<feature type="binding site" evidence="5">
    <location>
        <position position="262"/>
    </location>
    <ligand>
        <name>isopentenyl diphosphate</name>
        <dbReference type="ChEBI" id="CHEBI:128769"/>
    </ligand>
</feature>
<dbReference type="UniPathway" id="UPA00056">
    <property type="reaction ID" value="UER00097"/>
</dbReference>
<dbReference type="HOGENOM" id="CLU_027486_1_0_11"/>
<feature type="binding site" evidence="5">
    <location>
        <position position="234"/>
    </location>
    <ligand>
        <name>[4Fe-4S] cluster</name>
        <dbReference type="ChEBI" id="CHEBI:49883"/>
    </ligand>
</feature>
<dbReference type="Gene3D" id="3.40.50.11270">
    <property type="match status" value="1"/>
</dbReference>
<feature type="binding site" evidence="5">
    <location>
        <position position="263"/>
    </location>
    <ligand>
        <name>isopentenyl diphosphate</name>
        <dbReference type="ChEBI" id="CHEBI:128769"/>
    </ligand>
</feature>
<dbReference type="GO" id="GO:0019288">
    <property type="term" value="P:isopentenyl diphosphate biosynthetic process, methylerythritol 4-phosphate pathway"/>
    <property type="evidence" value="ECO:0007669"/>
    <property type="project" value="UniProtKB-UniRule"/>
</dbReference>
<comment type="cofactor">
    <cofactor evidence="5">
        <name>[4Fe-4S] cluster</name>
        <dbReference type="ChEBI" id="CHEBI:49883"/>
    </cofactor>
    <text evidence="5">Binds 1 [4Fe-4S] cluster per subunit.</text>
</comment>
<protein>
    <recommendedName>
        <fullName evidence="5">4-hydroxy-3-methylbut-2-enyl diphosphate reductase</fullName>
        <shortName evidence="5">HMBPP reductase</shortName>
        <ecNumber evidence="5">1.17.7.4</ecNumber>
    </recommendedName>
</protein>
<dbReference type="NCBIfam" id="NF002189">
    <property type="entry name" value="PRK01045.1-3"/>
    <property type="match status" value="1"/>
</dbReference>
<gene>
    <name evidence="5" type="primary">ispH</name>
    <name evidence="7" type="ORF">BINDI_0422</name>
</gene>
<feature type="binding site" evidence="5">
    <location>
        <position position="322"/>
    </location>
    <ligand>
        <name>(2E)-4-hydroxy-3-methylbut-2-enyl diphosphate</name>
        <dbReference type="ChEBI" id="CHEBI:128753"/>
    </ligand>
</feature>
<feature type="region of interest" description="Disordered" evidence="6">
    <location>
        <begin position="362"/>
        <end position="385"/>
    </location>
</feature>
<feature type="binding site" evidence="5">
    <location>
        <position position="164"/>
    </location>
    <ligand>
        <name>dimethylallyl diphosphate</name>
        <dbReference type="ChEBI" id="CHEBI:57623"/>
    </ligand>
</feature>
<keyword evidence="1 5" id="KW-0004">4Fe-4S</keyword>
<dbReference type="Proteomes" id="UP000028569">
    <property type="component" value="Chromosome"/>
</dbReference>
<feature type="binding site" evidence="5">
    <location>
        <position position="164"/>
    </location>
    <ligand>
        <name>(2E)-4-hydroxy-3-methylbut-2-enyl diphosphate</name>
        <dbReference type="ChEBI" id="CHEBI:128753"/>
    </ligand>
</feature>
<evidence type="ECO:0000256" key="5">
    <source>
        <dbReference type="HAMAP-Rule" id="MF_00191"/>
    </source>
</evidence>
<feature type="binding site" evidence="5">
    <location>
        <position position="114"/>
    </location>
    <ligand>
        <name>(2E)-4-hydroxy-3-methylbut-2-enyl diphosphate</name>
        <dbReference type="ChEBI" id="CHEBI:128753"/>
    </ligand>
</feature>
<feature type="binding site" evidence="5">
    <location>
        <position position="264"/>
    </location>
    <ligand>
        <name>dimethylallyl diphosphate</name>
        <dbReference type="ChEBI" id="CHEBI:57623"/>
    </ligand>
</feature>
<evidence type="ECO:0000256" key="4">
    <source>
        <dbReference type="ARBA" id="ARBA00023014"/>
    </source>
</evidence>
<comment type="similarity">
    <text evidence="5">Belongs to the IspH family.</text>
</comment>
<dbReference type="Pfam" id="PF02401">
    <property type="entry name" value="LYTB"/>
    <property type="match status" value="1"/>
</dbReference>
<dbReference type="GO" id="GO:0051745">
    <property type="term" value="F:4-hydroxy-3-methylbut-2-enyl diphosphate reductase activity"/>
    <property type="evidence" value="ECO:0007669"/>
    <property type="project" value="UniProtKB-UniRule"/>
</dbReference>
<feature type="binding site" evidence="5">
    <location>
        <position position="76"/>
    </location>
    <ligand>
        <name>isopentenyl diphosphate</name>
        <dbReference type="ChEBI" id="CHEBI:128769"/>
    </ligand>
</feature>
<sequence length="385" mass="41480">MSGFRATGVGQVLDQSDTQALRDDREVILADPRGFCAGVDRAIQTVETILDAWTPPDGEADDADLPPVYVRRQIVHNRHVVEDLSDRGAVFVDELDQIPDRAVRAGVPVVFSAHGIAPAVQDEARRRGMEVVDASCPLVSKVHREVHRFVRDGYQIVYIGHRGHDEAIGVVGEAPEHVHLIEHEADVDGLDFTSETKLVMLTQTTLSLDETADIVAALHRRFPWIEEPPGSDICYATQNRQHAVKLVAGHADCVVIVGSANSSNSVRLVEVAQDVLNERFAAGDAGAEGSGPGRAHRVDDASDLDPSWFRGVTKVGLSSGASVPEDLVQGVLDALAGWGYGRVSYAETIKETMHFVLPSALRSRGASGNRKTGASSPASATERRD</sequence>
<keyword evidence="5 7" id="KW-0560">Oxidoreductase</keyword>
<feature type="binding site" evidence="5">
    <location>
        <position position="263"/>
    </location>
    <ligand>
        <name>dimethylallyl diphosphate</name>
        <dbReference type="ChEBI" id="CHEBI:57623"/>
    </ligand>
</feature>
<feature type="binding site" evidence="5">
    <location>
        <position position="76"/>
    </location>
    <ligand>
        <name>(2E)-4-hydroxy-3-methylbut-2-enyl diphosphate</name>
        <dbReference type="ChEBI" id="CHEBI:128753"/>
    </ligand>
</feature>
<feature type="binding site" evidence="5">
    <location>
        <position position="263"/>
    </location>
    <ligand>
        <name>(2E)-4-hydroxy-3-methylbut-2-enyl diphosphate</name>
        <dbReference type="ChEBI" id="CHEBI:128753"/>
    </ligand>
</feature>
<dbReference type="GO" id="GO:0050992">
    <property type="term" value="P:dimethylallyl diphosphate biosynthetic process"/>
    <property type="evidence" value="ECO:0007669"/>
    <property type="project" value="UniProtKB-UniRule"/>
</dbReference>
<dbReference type="CDD" id="cd13944">
    <property type="entry name" value="lytB_ispH"/>
    <property type="match status" value="1"/>
</dbReference>
<feature type="binding site" evidence="5">
    <location>
        <position position="264"/>
    </location>
    <ligand>
        <name>isopentenyl diphosphate</name>
        <dbReference type="ChEBI" id="CHEBI:128769"/>
    </ligand>
</feature>
<organism evidence="7 8">
    <name type="scientific">Bifidobacterium [indicum] DSM 20214 = LMG 11587</name>
    <dbReference type="NCBI Taxonomy" id="1341694"/>
    <lineage>
        <taxon>Bacteria</taxon>
        <taxon>Bacillati</taxon>
        <taxon>Actinomycetota</taxon>
        <taxon>Actinomycetes</taxon>
        <taxon>Bifidobacteriales</taxon>
        <taxon>Bifidobacteriaceae</taxon>
        <taxon>Bifidobacterium</taxon>
    </lineage>
</organism>
<dbReference type="EMBL" id="CP006018">
    <property type="protein sequence ID" value="AIC91703.1"/>
    <property type="molecule type" value="Genomic_DNA"/>
</dbReference>
<feature type="binding site" evidence="5">
    <location>
        <position position="136"/>
    </location>
    <ligand>
        <name>[4Fe-4S] cluster</name>
        <dbReference type="ChEBI" id="CHEBI:49883"/>
    </ligand>
</feature>
<dbReference type="GO" id="GO:0051539">
    <property type="term" value="F:4 iron, 4 sulfur cluster binding"/>
    <property type="evidence" value="ECO:0007669"/>
    <property type="project" value="UniProtKB-UniRule"/>
</dbReference>
<evidence type="ECO:0000256" key="3">
    <source>
        <dbReference type="ARBA" id="ARBA00023004"/>
    </source>
</evidence>
<feature type="compositionally biased region" description="Polar residues" evidence="6">
    <location>
        <begin position="369"/>
        <end position="379"/>
    </location>
</feature>
<dbReference type="EC" id="1.17.7.4" evidence="5"/>
<feature type="binding site" evidence="5">
    <location>
        <position position="114"/>
    </location>
    <ligand>
        <name>dimethylallyl diphosphate</name>
        <dbReference type="ChEBI" id="CHEBI:57623"/>
    </ligand>
</feature>
<feature type="active site" description="Proton donor" evidence="5">
    <location>
        <position position="166"/>
    </location>
</feature>
<comment type="pathway">
    <text evidence="5">Isoprenoid biosynthesis; dimethylallyl diphosphate biosynthesis; dimethylallyl diphosphate from (2E)-4-hydroxy-3-methylbutenyl diphosphate: step 1/1.</text>
</comment>
<keyword evidence="3 5" id="KW-0408">Iron</keyword>
<name>A0A087VTP9_9BIFI</name>
<dbReference type="UniPathway" id="UPA00059">
    <property type="reaction ID" value="UER00105"/>
</dbReference>
<dbReference type="NCBIfam" id="TIGR00216">
    <property type="entry name" value="ispH_lytB"/>
    <property type="match status" value="1"/>
</dbReference>
<feature type="binding site" evidence="5">
    <location>
        <position position="262"/>
    </location>
    <ligand>
        <name>dimethylallyl diphosphate</name>
        <dbReference type="ChEBI" id="CHEBI:57623"/>
    </ligand>
</feature>
<keyword evidence="2 5" id="KW-0479">Metal-binding</keyword>
<comment type="catalytic activity">
    <reaction evidence="5">
        <text>dimethylallyl diphosphate + 2 oxidized [2Fe-2S]-[ferredoxin] + H2O = (2E)-4-hydroxy-3-methylbut-2-enyl diphosphate + 2 reduced [2Fe-2S]-[ferredoxin] + 2 H(+)</text>
        <dbReference type="Rhea" id="RHEA:24825"/>
        <dbReference type="Rhea" id="RHEA-COMP:10000"/>
        <dbReference type="Rhea" id="RHEA-COMP:10001"/>
        <dbReference type="ChEBI" id="CHEBI:15377"/>
        <dbReference type="ChEBI" id="CHEBI:15378"/>
        <dbReference type="ChEBI" id="CHEBI:33737"/>
        <dbReference type="ChEBI" id="CHEBI:33738"/>
        <dbReference type="ChEBI" id="CHEBI:57623"/>
        <dbReference type="ChEBI" id="CHEBI:128753"/>
        <dbReference type="EC" id="1.17.7.4"/>
    </reaction>
</comment>
<dbReference type="InterPro" id="IPR003451">
    <property type="entry name" value="LytB/IspH"/>
</dbReference>
<dbReference type="HAMAP" id="MF_00191">
    <property type="entry name" value="IspH"/>
    <property type="match status" value="1"/>
</dbReference>
<feature type="binding site" evidence="5">
    <location>
        <position position="264"/>
    </location>
    <ligand>
        <name>(2E)-4-hydroxy-3-methylbut-2-enyl diphosphate</name>
        <dbReference type="ChEBI" id="CHEBI:128753"/>
    </ligand>
</feature>
<feature type="binding site" evidence="5">
    <location>
        <position position="322"/>
    </location>
    <ligand>
        <name>isopentenyl diphosphate</name>
        <dbReference type="ChEBI" id="CHEBI:128769"/>
    </ligand>
</feature>
<dbReference type="GO" id="GO:0046872">
    <property type="term" value="F:metal ion binding"/>
    <property type="evidence" value="ECO:0007669"/>
    <property type="project" value="UniProtKB-KW"/>
</dbReference>
<dbReference type="PANTHER" id="PTHR30426:SF0">
    <property type="entry name" value="4-HYDROXY-3-METHYLBUT-2-ENYL DIPHOSPHATE REDUCTASE"/>
    <property type="match status" value="1"/>
</dbReference>
<evidence type="ECO:0000313" key="7">
    <source>
        <dbReference type="EMBL" id="AIC91703.1"/>
    </source>
</evidence>
<feature type="binding site" evidence="5">
    <location>
        <position position="322"/>
    </location>
    <ligand>
        <name>dimethylallyl diphosphate</name>
        <dbReference type="ChEBI" id="CHEBI:57623"/>
    </ligand>
</feature>
<feature type="binding site" evidence="5">
    <location>
        <position position="76"/>
    </location>
    <ligand>
        <name>dimethylallyl diphosphate</name>
        <dbReference type="ChEBI" id="CHEBI:57623"/>
    </ligand>
</feature>
<keyword evidence="4 5" id="KW-0411">Iron-sulfur</keyword>
<dbReference type="Gene3D" id="3.40.1010.20">
    <property type="entry name" value="4-hydroxy-3-methylbut-2-enyl diphosphate reductase, catalytic domain"/>
    <property type="match status" value="2"/>
</dbReference>
<feature type="binding site" evidence="5">
    <location>
        <position position="114"/>
    </location>
    <ligand>
        <name>isopentenyl diphosphate</name>
        <dbReference type="ChEBI" id="CHEBI:128769"/>
    </ligand>
</feature>
<dbReference type="KEGG" id="bii:BINDI_0422"/>
<comment type="function">
    <text evidence="5">Catalyzes the conversion of 1-hydroxy-2-methyl-2-(E)-butenyl 4-diphosphate (HMBPP) into a mixture of isopentenyl diphosphate (IPP) and dimethylallyl diphosphate (DMAPP). Acts in the terminal step of the DOXP/MEP pathway for isoprenoid precursor biosynthesis.</text>
</comment>
<dbReference type="OrthoDB" id="9804068at2"/>
<proteinExistence type="inferred from homology"/>
<keyword evidence="8" id="KW-1185">Reference proteome</keyword>
<dbReference type="GO" id="GO:0016114">
    <property type="term" value="P:terpenoid biosynthetic process"/>
    <property type="evidence" value="ECO:0007669"/>
    <property type="project" value="UniProtKB-UniRule"/>
</dbReference>
<comment type="catalytic activity">
    <reaction evidence="5">
        <text>isopentenyl diphosphate + 2 oxidized [2Fe-2S]-[ferredoxin] + H2O = (2E)-4-hydroxy-3-methylbut-2-enyl diphosphate + 2 reduced [2Fe-2S]-[ferredoxin] + 2 H(+)</text>
        <dbReference type="Rhea" id="RHEA:24488"/>
        <dbReference type="Rhea" id="RHEA-COMP:10000"/>
        <dbReference type="Rhea" id="RHEA-COMP:10001"/>
        <dbReference type="ChEBI" id="CHEBI:15377"/>
        <dbReference type="ChEBI" id="CHEBI:15378"/>
        <dbReference type="ChEBI" id="CHEBI:33737"/>
        <dbReference type="ChEBI" id="CHEBI:33738"/>
        <dbReference type="ChEBI" id="CHEBI:128753"/>
        <dbReference type="ChEBI" id="CHEBI:128769"/>
        <dbReference type="EC" id="1.17.7.4"/>
    </reaction>
</comment>
<keyword evidence="5" id="KW-0414">Isoprene biosynthesis</keyword>
<feature type="binding site" evidence="5">
    <location>
        <position position="36"/>
    </location>
    <ligand>
        <name>[4Fe-4S] cluster</name>
        <dbReference type="ChEBI" id="CHEBI:49883"/>
    </ligand>
</feature>
<reference evidence="7 8" key="1">
    <citation type="journal article" date="2014" name="Appl. Environ. Microbiol.">
        <title>Genomic encyclopedia of type strains of the genus Bifidobacterium.</title>
        <authorList>
            <person name="Milani C."/>
            <person name="Lugli G.A."/>
            <person name="Duranti S."/>
            <person name="Turroni F."/>
            <person name="Bottacini F."/>
            <person name="Mangifesta M."/>
            <person name="Sanchez B."/>
            <person name="Viappiani A."/>
            <person name="Mancabelli L."/>
            <person name="Taminiau B."/>
            <person name="Delcenserie V."/>
            <person name="Barrangou R."/>
            <person name="Margolles A."/>
            <person name="van Sinderen D."/>
            <person name="Ventura M."/>
        </authorList>
    </citation>
    <scope>NUCLEOTIDE SEQUENCE [LARGE SCALE GENOMIC DNA]</scope>
    <source>
        <strain evidence="7 8">LMG 11587</strain>
    </source>
</reference>
<dbReference type="AlphaFoldDB" id="A0A087VTP9"/>
<dbReference type="PANTHER" id="PTHR30426">
    <property type="entry name" value="4-HYDROXY-3-METHYLBUT-2-ENYL DIPHOSPHATE REDUCTASE"/>
    <property type="match status" value="1"/>
</dbReference>
<evidence type="ECO:0000256" key="6">
    <source>
        <dbReference type="SAM" id="MobiDB-lite"/>
    </source>
</evidence>